<reference evidence="2 3" key="1">
    <citation type="journal article" date="2018" name="Front. Plant Sci.">
        <title>Red Clover (Trifolium pratense) and Zigzag Clover (T. medium) - A Picture of Genomic Similarities and Differences.</title>
        <authorList>
            <person name="Dluhosova J."/>
            <person name="Istvanek J."/>
            <person name="Nedelnik J."/>
            <person name="Repkova J."/>
        </authorList>
    </citation>
    <scope>NUCLEOTIDE SEQUENCE [LARGE SCALE GENOMIC DNA]</scope>
    <source>
        <strain evidence="3">cv. 10/8</strain>
        <tissue evidence="2">Leaf</tissue>
    </source>
</reference>
<evidence type="ECO:0000256" key="1">
    <source>
        <dbReference type="SAM" id="MobiDB-lite"/>
    </source>
</evidence>
<accession>A0A392W1D8</accession>
<keyword evidence="3" id="KW-1185">Reference proteome</keyword>
<dbReference type="EMBL" id="LXQA011302688">
    <property type="protein sequence ID" value="MCI92490.1"/>
    <property type="molecule type" value="Genomic_DNA"/>
</dbReference>
<feature type="non-terminal residue" evidence="2">
    <location>
        <position position="1"/>
    </location>
</feature>
<dbReference type="Proteomes" id="UP000265520">
    <property type="component" value="Unassembled WGS sequence"/>
</dbReference>
<name>A0A392W1D8_9FABA</name>
<protein>
    <submittedName>
        <fullName evidence="2">Uncharacterized protein</fullName>
    </submittedName>
</protein>
<dbReference type="AlphaFoldDB" id="A0A392W1D8"/>
<comment type="caution">
    <text evidence="2">The sequence shown here is derived from an EMBL/GenBank/DDBJ whole genome shotgun (WGS) entry which is preliminary data.</text>
</comment>
<evidence type="ECO:0000313" key="2">
    <source>
        <dbReference type="EMBL" id="MCI92490.1"/>
    </source>
</evidence>
<feature type="region of interest" description="Disordered" evidence="1">
    <location>
        <begin position="1"/>
        <end position="48"/>
    </location>
</feature>
<sequence>EAEVLRGQGHLGEGTSGVRARGETRAHLETPHVAKRDTHDTLRGDAPL</sequence>
<evidence type="ECO:0000313" key="3">
    <source>
        <dbReference type="Proteomes" id="UP000265520"/>
    </source>
</evidence>
<feature type="compositionally biased region" description="Basic and acidic residues" evidence="1">
    <location>
        <begin position="20"/>
        <end position="48"/>
    </location>
</feature>
<proteinExistence type="predicted"/>
<organism evidence="2 3">
    <name type="scientific">Trifolium medium</name>
    <dbReference type="NCBI Taxonomy" id="97028"/>
    <lineage>
        <taxon>Eukaryota</taxon>
        <taxon>Viridiplantae</taxon>
        <taxon>Streptophyta</taxon>
        <taxon>Embryophyta</taxon>
        <taxon>Tracheophyta</taxon>
        <taxon>Spermatophyta</taxon>
        <taxon>Magnoliopsida</taxon>
        <taxon>eudicotyledons</taxon>
        <taxon>Gunneridae</taxon>
        <taxon>Pentapetalae</taxon>
        <taxon>rosids</taxon>
        <taxon>fabids</taxon>
        <taxon>Fabales</taxon>
        <taxon>Fabaceae</taxon>
        <taxon>Papilionoideae</taxon>
        <taxon>50 kb inversion clade</taxon>
        <taxon>NPAAA clade</taxon>
        <taxon>Hologalegina</taxon>
        <taxon>IRL clade</taxon>
        <taxon>Trifolieae</taxon>
        <taxon>Trifolium</taxon>
    </lineage>
</organism>